<feature type="domain" description="Protein kinase" evidence="5">
    <location>
        <begin position="154"/>
        <end position="409"/>
    </location>
</feature>
<dbReference type="InterPro" id="IPR000719">
    <property type="entry name" value="Prot_kinase_dom"/>
</dbReference>
<sequence length="410" mass="47559">MAPKNNKRGLRKKAFLKSTKTKQISSSMAEEIDHTEDIEDNSTKKIRNTEKNDKLSLKMDTSKKSRIEILGEVLLLLKTDDSKNKFKSTLASMFKLMDIEDPRKRAIHWILTTFMNNLKDLNETQDLTYFAETCFDLLLPKQLLNILTTENDTIKEGLEIGAGGFGIIRKGTFCLNNGSEKIVAVKSPNKVDYKLGIRREAIIHSQLDHPNIVKMIAFQKKPTKLVMEFMENQSLREVLMYHSDCTEYFYAWIIQIISAMEYISDKQIVHRDLATKNVFVNSKMSCKVGDFGLSCFVGYNNGVYEEKMGELQNHNTSPESRVTQCFTTKSDVWAMGLLMWEMYFLEQSKYMYETELMFMLFNCMFKRPSNCPTGLFNYIIHKICIDDPDSRPTFTEIKEFLVSNEHIFFN</sequence>
<dbReference type="PROSITE" id="PS00107">
    <property type="entry name" value="PROTEIN_KINASE_ATP"/>
    <property type="match status" value="1"/>
</dbReference>
<feature type="binding site" evidence="3">
    <location>
        <position position="186"/>
    </location>
    <ligand>
        <name>ATP</name>
        <dbReference type="ChEBI" id="CHEBI:30616"/>
    </ligand>
</feature>
<dbReference type="PROSITE" id="PS00109">
    <property type="entry name" value="PROTEIN_KINASE_TYR"/>
    <property type="match status" value="1"/>
</dbReference>
<dbReference type="InterPro" id="IPR008266">
    <property type="entry name" value="Tyr_kinase_AS"/>
</dbReference>
<dbReference type="InterPro" id="IPR020635">
    <property type="entry name" value="Tyr_kinase_cat_dom"/>
</dbReference>
<protein>
    <recommendedName>
        <fullName evidence="5">Protein kinase domain-containing protein</fullName>
    </recommendedName>
</protein>
<keyword evidence="7" id="KW-1185">Reference proteome</keyword>
<comment type="catalytic activity">
    <reaction evidence="2">
        <text>L-tyrosyl-[protein] + ATP = O-phospho-L-tyrosyl-[protein] + ADP + H(+)</text>
        <dbReference type="Rhea" id="RHEA:10596"/>
        <dbReference type="Rhea" id="RHEA-COMP:10136"/>
        <dbReference type="Rhea" id="RHEA-COMP:20101"/>
        <dbReference type="ChEBI" id="CHEBI:15378"/>
        <dbReference type="ChEBI" id="CHEBI:30616"/>
        <dbReference type="ChEBI" id="CHEBI:46858"/>
        <dbReference type="ChEBI" id="CHEBI:61978"/>
        <dbReference type="ChEBI" id="CHEBI:456216"/>
        <dbReference type="EC" id="2.7.10.1"/>
    </reaction>
</comment>
<dbReference type="PANTHER" id="PTHR24416:SF617">
    <property type="entry name" value="RET ONCOGENE, ISOFORM A"/>
    <property type="match status" value="1"/>
</dbReference>
<dbReference type="OrthoDB" id="28230at2759"/>
<evidence type="ECO:0000313" key="6">
    <source>
        <dbReference type="EMBL" id="CAH1113626.1"/>
    </source>
</evidence>
<evidence type="ECO:0000256" key="2">
    <source>
        <dbReference type="ARBA" id="ARBA00051243"/>
    </source>
</evidence>
<dbReference type="PROSITE" id="PS50011">
    <property type="entry name" value="PROTEIN_KINASE_DOM"/>
    <property type="match status" value="1"/>
</dbReference>
<dbReference type="GO" id="GO:0007169">
    <property type="term" value="P:cell surface receptor protein tyrosine kinase signaling pathway"/>
    <property type="evidence" value="ECO:0007669"/>
    <property type="project" value="TreeGrafter"/>
</dbReference>
<keyword evidence="3" id="KW-0547">Nucleotide-binding</keyword>
<reference evidence="6" key="1">
    <citation type="submission" date="2022-01" db="EMBL/GenBank/DDBJ databases">
        <authorList>
            <person name="King R."/>
        </authorList>
    </citation>
    <scope>NUCLEOTIDE SEQUENCE</scope>
</reference>
<dbReference type="EMBL" id="OV651819">
    <property type="protein sequence ID" value="CAH1113626.1"/>
    <property type="molecule type" value="Genomic_DNA"/>
</dbReference>
<proteinExistence type="predicted"/>
<dbReference type="Gene3D" id="1.10.510.10">
    <property type="entry name" value="Transferase(Phosphotransferase) domain 1"/>
    <property type="match status" value="1"/>
</dbReference>
<dbReference type="InterPro" id="IPR011009">
    <property type="entry name" value="Kinase-like_dom_sf"/>
</dbReference>
<dbReference type="AlphaFoldDB" id="A0A9P0D731"/>
<evidence type="ECO:0000256" key="1">
    <source>
        <dbReference type="ARBA" id="ARBA00004167"/>
    </source>
</evidence>
<dbReference type="Pfam" id="PF07714">
    <property type="entry name" value="PK_Tyr_Ser-Thr"/>
    <property type="match status" value="1"/>
</dbReference>
<dbReference type="SMART" id="SM00219">
    <property type="entry name" value="TyrKc"/>
    <property type="match status" value="1"/>
</dbReference>
<dbReference type="InterPro" id="IPR001245">
    <property type="entry name" value="Ser-Thr/Tyr_kinase_cat_dom"/>
</dbReference>
<feature type="region of interest" description="Disordered" evidence="4">
    <location>
        <begin position="1"/>
        <end position="36"/>
    </location>
</feature>
<keyword evidence="3" id="KW-0067">ATP-binding</keyword>
<dbReference type="InterPro" id="IPR050122">
    <property type="entry name" value="RTK"/>
</dbReference>
<name>A0A9P0D731_9CUCU</name>
<dbReference type="GO" id="GO:0004714">
    <property type="term" value="F:transmembrane receptor protein tyrosine kinase activity"/>
    <property type="evidence" value="ECO:0007669"/>
    <property type="project" value="UniProtKB-EC"/>
</dbReference>
<gene>
    <name evidence="6" type="ORF">PSYICH_LOCUS13203</name>
</gene>
<dbReference type="Proteomes" id="UP001153636">
    <property type="component" value="Chromosome 7"/>
</dbReference>
<evidence type="ECO:0000256" key="4">
    <source>
        <dbReference type="SAM" id="MobiDB-lite"/>
    </source>
</evidence>
<organism evidence="6 7">
    <name type="scientific">Psylliodes chrysocephalus</name>
    <dbReference type="NCBI Taxonomy" id="3402493"/>
    <lineage>
        <taxon>Eukaryota</taxon>
        <taxon>Metazoa</taxon>
        <taxon>Ecdysozoa</taxon>
        <taxon>Arthropoda</taxon>
        <taxon>Hexapoda</taxon>
        <taxon>Insecta</taxon>
        <taxon>Pterygota</taxon>
        <taxon>Neoptera</taxon>
        <taxon>Endopterygota</taxon>
        <taxon>Coleoptera</taxon>
        <taxon>Polyphaga</taxon>
        <taxon>Cucujiformia</taxon>
        <taxon>Chrysomeloidea</taxon>
        <taxon>Chrysomelidae</taxon>
        <taxon>Galerucinae</taxon>
        <taxon>Alticini</taxon>
        <taxon>Psylliodes</taxon>
    </lineage>
</organism>
<dbReference type="PANTHER" id="PTHR24416">
    <property type="entry name" value="TYROSINE-PROTEIN KINASE RECEPTOR"/>
    <property type="match status" value="1"/>
</dbReference>
<feature type="compositionally biased region" description="Basic residues" evidence="4">
    <location>
        <begin position="1"/>
        <end position="15"/>
    </location>
</feature>
<evidence type="ECO:0000256" key="3">
    <source>
        <dbReference type="PROSITE-ProRule" id="PRU10141"/>
    </source>
</evidence>
<evidence type="ECO:0000313" key="7">
    <source>
        <dbReference type="Proteomes" id="UP001153636"/>
    </source>
</evidence>
<dbReference type="SUPFAM" id="SSF56112">
    <property type="entry name" value="Protein kinase-like (PK-like)"/>
    <property type="match status" value="1"/>
</dbReference>
<comment type="subcellular location">
    <subcellularLocation>
        <location evidence="1">Membrane</location>
        <topology evidence="1">Single-pass membrane protein</topology>
    </subcellularLocation>
</comment>
<dbReference type="GO" id="GO:0043235">
    <property type="term" value="C:receptor complex"/>
    <property type="evidence" value="ECO:0007669"/>
    <property type="project" value="TreeGrafter"/>
</dbReference>
<dbReference type="GO" id="GO:0005524">
    <property type="term" value="F:ATP binding"/>
    <property type="evidence" value="ECO:0007669"/>
    <property type="project" value="UniProtKB-UniRule"/>
</dbReference>
<dbReference type="PRINTS" id="PR00109">
    <property type="entry name" value="TYRKINASE"/>
</dbReference>
<evidence type="ECO:0000259" key="5">
    <source>
        <dbReference type="PROSITE" id="PS50011"/>
    </source>
</evidence>
<dbReference type="GO" id="GO:0005886">
    <property type="term" value="C:plasma membrane"/>
    <property type="evidence" value="ECO:0007669"/>
    <property type="project" value="TreeGrafter"/>
</dbReference>
<dbReference type="InterPro" id="IPR017441">
    <property type="entry name" value="Protein_kinase_ATP_BS"/>
</dbReference>
<accession>A0A9P0D731</accession>